<feature type="domain" description="Apple" evidence="2">
    <location>
        <begin position="32"/>
        <end position="110"/>
    </location>
</feature>
<dbReference type="Gene3D" id="3.10.100.10">
    <property type="entry name" value="Mannose-Binding Protein A, subunit A"/>
    <property type="match status" value="1"/>
</dbReference>
<dbReference type="SUPFAM" id="SSF56436">
    <property type="entry name" value="C-type lectin-like"/>
    <property type="match status" value="1"/>
</dbReference>
<reference evidence="3 4" key="1">
    <citation type="journal article" date="2018" name="Sci. Rep.">
        <title>Genomic signatures of local adaptation to the degree of environmental predictability in rotifers.</title>
        <authorList>
            <person name="Franch-Gras L."/>
            <person name="Hahn C."/>
            <person name="Garcia-Roger E.M."/>
            <person name="Carmona M.J."/>
            <person name="Serra M."/>
            <person name="Gomez A."/>
        </authorList>
    </citation>
    <scope>NUCLEOTIDE SEQUENCE [LARGE SCALE GENOMIC DNA]</scope>
    <source>
        <strain evidence="3">HYR1</strain>
    </source>
</reference>
<gene>
    <name evidence="3" type="ORF">BpHYR1_036089</name>
</gene>
<dbReference type="InterPro" id="IPR016187">
    <property type="entry name" value="CTDL_fold"/>
</dbReference>
<feature type="chain" id="PRO_5018191852" description="Apple domain-containing protein" evidence="1">
    <location>
        <begin position="22"/>
        <end position="279"/>
    </location>
</feature>
<dbReference type="SMART" id="SM00034">
    <property type="entry name" value="CLECT"/>
    <property type="match status" value="1"/>
</dbReference>
<protein>
    <recommendedName>
        <fullName evidence="2">Apple domain-containing protein</fullName>
    </recommendedName>
</protein>
<dbReference type="Proteomes" id="UP000276133">
    <property type="component" value="Unassembled WGS sequence"/>
</dbReference>
<dbReference type="InterPro" id="IPR016186">
    <property type="entry name" value="C-type_lectin-like/link_sf"/>
</dbReference>
<keyword evidence="4" id="KW-1185">Reference proteome</keyword>
<name>A0A3M7RDY0_BRAPC</name>
<dbReference type="EMBL" id="REGN01003594">
    <property type="protein sequence ID" value="RNA21812.1"/>
    <property type="molecule type" value="Genomic_DNA"/>
</dbReference>
<evidence type="ECO:0000256" key="1">
    <source>
        <dbReference type="SAM" id="SignalP"/>
    </source>
</evidence>
<keyword evidence="1" id="KW-0732">Signal</keyword>
<evidence type="ECO:0000313" key="4">
    <source>
        <dbReference type="Proteomes" id="UP000276133"/>
    </source>
</evidence>
<dbReference type="OrthoDB" id="5866178at2759"/>
<dbReference type="AlphaFoldDB" id="A0A3M7RDY0"/>
<sequence length="279" mass="31865">MVFTYLLTLTILLGFVKYTKAFENRFSIVKINNSKSFDLAQNFRANFTIKIFNDISNLKCSSQCSLESKCLYFSYSILKSSQVCSLFSSDKIDSSSVIFDLNSKIYRKILTENVAFSTTVPMDYTCVNQDCTCNDALSFYSTIQNKCIKCRNGWLPYKNVCYQGFAMARKWTDYVTYCNSLNSTLLMPIDADKFNYFAFVGRNLSLINSIIRLWVSAKYDTQSIYEWTNGVSLNKSYINSIFYDSTSIGYFAYMVGNQVPQLGLSLATSTSNGVCEYFE</sequence>
<dbReference type="PROSITE" id="PS50948">
    <property type="entry name" value="PAN"/>
    <property type="match status" value="1"/>
</dbReference>
<proteinExistence type="predicted"/>
<organism evidence="3 4">
    <name type="scientific">Brachionus plicatilis</name>
    <name type="common">Marine rotifer</name>
    <name type="synonym">Brachionus muelleri</name>
    <dbReference type="NCBI Taxonomy" id="10195"/>
    <lineage>
        <taxon>Eukaryota</taxon>
        <taxon>Metazoa</taxon>
        <taxon>Spiralia</taxon>
        <taxon>Gnathifera</taxon>
        <taxon>Rotifera</taxon>
        <taxon>Eurotatoria</taxon>
        <taxon>Monogononta</taxon>
        <taxon>Pseudotrocha</taxon>
        <taxon>Ploima</taxon>
        <taxon>Brachionidae</taxon>
        <taxon>Brachionus</taxon>
    </lineage>
</organism>
<dbReference type="InterPro" id="IPR001304">
    <property type="entry name" value="C-type_lectin-like"/>
</dbReference>
<dbReference type="InterPro" id="IPR003609">
    <property type="entry name" value="Pan_app"/>
</dbReference>
<evidence type="ECO:0000313" key="3">
    <source>
        <dbReference type="EMBL" id="RNA21812.1"/>
    </source>
</evidence>
<dbReference type="CDD" id="cd00037">
    <property type="entry name" value="CLECT"/>
    <property type="match status" value="1"/>
</dbReference>
<evidence type="ECO:0000259" key="2">
    <source>
        <dbReference type="PROSITE" id="PS50948"/>
    </source>
</evidence>
<accession>A0A3M7RDY0</accession>
<comment type="caution">
    <text evidence="3">The sequence shown here is derived from an EMBL/GenBank/DDBJ whole genome shotgun (WGS) entry which is preliminary data.</text>
</comment>
<feature type="signal peptide" evidence="1">
    <location>
        <begin position="1"/>
        <end position="21"/>
    </location>
</feature>